<evidence type="ECO:0000313" key="2">
    <source>
        <dbReference type="Proteomes" id="UP001432027"/>
    </source>
</evidence>
<name>A0AAV5T7D1_9BILA</name>
<comment type="caution">
    <text evidence="1">The sequence shown here is derived from an EMBL/GenBank/DDBJ whole genome shotgun (WGS) entry which is preliminary data.</text>
</comment>
<proteinExistence type="predicted"/>
<keyword evidence="2" id="KW-1185">Reference proteome</keyword>
<feature type="non-terminal residue" evidence="1">
    <location>
        <position position="1"/>
    </location>
</feature>
<evidence type="ECO:0000313" key="1">
    <source>
        <dbReference type="EMBL" id="GMS90332.1"/>
    </source>
</evidence>
<reference evidence="1" key="1">
    <citation type="submission" date="2023-10" db="EMBL/GenBank/DDBJ databases">
        <title>Genome assembly of Pristionchus species.</title>
        <authorList>
            <person name="Yoshida K."/>
            <person name="Sommer R.J."/>
        </authorList>
    </citation>
    <scope>NUCLEOTIDE SEQUENCE</scope>
    <source>
        <strain evidence="1">RS0144</strain>
    </source>
</reference>
<sequence>IVLIAFALVPSISSRWNEQERLHWDSKMIFSSYKFLDAERLVQVSVKMLSNSVHMESQSGLR</sequence>
<dbReference type="EMBL" id="BTSX01000003">
    <property type="protein sequence ID" value="GMS90332.1"/>
    <property type="molecule type" value="Genomic_DNA"/>
</dbReference>
<dbReference type="AlphaFoldDB" id="A0AAV5T7D1"/>
<gene>
    <name evidence="1" type="ORF">PENTCL1PPCAC_12507</name>
</gene>
<organism evidence="1 2">
    <name type="scientific">Pristionchus entomophagus</name>
    <dbReference type="NCBI Taxonomy" id="358040"/>
    <lineage>
        <taxon>Eukaryota</taxon>
        <taxon>Metazoa</taxon>
        <taxon>Ecdysozoa</taxon>
        <taxon>Nematoda</taxon>
        <taxon>Chromadorea</taxon>
        <taxon>Rhabditida</taxon>
        <taxon>Rhabditina</taxon>
        <taxon>Diplogasteromorpha</taxon>
        <taxon>Diplogasteroidea</taxon>
        <taxon>Neodiplogasteridae</taxon>
        <taxon>Pristionchus</taxon>
    </lineage>
</organism>
<dbReference type="Proteomes" id="UP001432027">
    <property type="component" value="Unassembled WGS sequence"/>
</dbReference>
<protein>
    <submittedName>
        <fullName evidence="1">Uncharacterized protein</fullName>
    </submittedName>
</protein>
<accession>A0AAV5T7D1</accession>